<dbReference type="GO" id="GO:0098703">
    <property type="term" value="P:calcium ion import across plasma membrane"/>
    <property type="evidence" value="ECO:0007669"/>
    <property type="project" value="TreeGrafter"/>
</dbReference>
<feature type="region of interest" description="Disordered" evidence="7">
    <location>
        <begin position="533"/>
        <end position="602"/>
    </location>
</feature>
<feature type="region of interest" description="Disordered" evidence="7">
    <location>
        <begin position="493"/>
        <end position="517"/>
    </location>
</feature>
<keyword evidence="2 8" id="KW-0812">Transmembrane</keyword>
<feature type="region of interest" description="Disordered" evidence="7">
    <location>
        <begin position="181"/>
        <end position="204"/>
    </location>
</feature>
<feature type="transmembrane region" description="Helical" evidence="8">
    <location>
        <begin position="82"/>
        <end position="112"/>
    </location>
</feature>
<dbReference type="PANTHER" id="PTHR15819:SF11">
    <property type="entry name" value="MID1, ISOFORM A"/>
    <property type="match status" value="1"/>
</dbReference>
<dbReference type="Proteomes" id="UP000504618">
    <property type="component" value="Unplaced"/>
</dbReference>
<feature type="compositionally biased region" description="Basic and acidic residues" evidence="7">
    <location>
        <begin position="505"/>
        <end position="517"/>
    </location>
</feature>
<feature type="compositionally biased region" description="Basic and acidic residues" evidence="7">
    <location>
        <begin position="781"/>
        <end position="792"/>
    </location>
</feature>
<reference evidence="10" key="1">
    <citation type="submission" date="2025-08" db="UniProtKB">
        <authorList>
            <consortium name="RefSeq"/>
        </authorList>
    </citation>
    <scope>IDENTIFICATION</scope>
    <source>
        <tissue evidence="10">Whole body</tissue>
    </source>
</reference>
<feature type="compositionally biased region" description="Acidic residues" evidence="7">
    <location>
        <begin position="546"/>
        <end position="555"/>
    </location>
</feature>
<feature type="compositionally biased region" description="Basic and acidic residues" evidence="7">
    <location>
        <begin position="681"/>
        <end position="700"/>
    </location>
</feature>
<feature type="compositionally biased region" description="Basic and acidic residues" evidence="7">
    <location>
        <begin position="355"/>
        <end position="364"/>
    </location>
</feature>
<organism evidence="9 10">
    <name type="scientific">Temnothorax curvispinosus</name>
    <dbReference type="NCBI Taxonomy" id="300111"/>
    <lineage>
        <taxon>Eukaryota</taxon>
        <taxon>Metazoa</taxon>
        <taxon>Ecdysozoa</taxon>
        <taxon>Arthropoda</taxon>
        <taxon>Hexapoda</taxon>
        <taxon>Insecta</taxon>
        <taxon>Pterygota</taxon>
        <taxon>Neoptera</taxon>
        <taxon>Endopterygota</taxon>
        <taxon>Hymenoptera</taxon>
        <taxon>Apocrita</taxon>
        <taxon>Aculeata</taxon>
        <taxon>Formicoidea</taxon>
        <taxon>Formicidae</taxon>
        <taxon>Myrmicinae</taxon>
        <taxon>Temnothorax</taxon>
    </lineage>
</organism>
<dbReference type="AlphaFoldDB" id="A0A6J1PTB0"/>
<evidence type="ECO:0000256" key="4">
    <source>
        <dbReference type="ARBA" id="ARBA00023136"/>
    </source>
</evidence>
<dbReference type="OrthoDB" id="10047996at2759"/>
<proteinExistence type="inferred from homology"/>
<feature type="region of interest" description="Disordered" evidence="7">
    <location>
        <begin position="1"/>
        <end position="27"/>
    </location>
</feature>
<dbReference type="GO" id="GO:0015275">
    <property type="term" value="F:stretch-activated, monoatomic cation-selective, calcium channel activity"/>
    <property type="evidence" value="ECO:0007669"/>
    <property type="project" value="TreeGrafter"/>
</dbReference>
<dbReference type="GO" id="GO:0005886">
    <property type="term" value="C:plasma membrane"/>
    <property type="evidence" value="ECO:0007669"/>
    <property type="project" value="TreeGrafter"/>
</dbReference>
<keyword evidence="9" id="KW-1185">Reference proteome</keyword>
<comment type="similarity">
    <text evidence="6">Belongs to the NALF family.</text>
</comment>
<dbReference type="GeneID" id="112455069"/>
<feature type="compositionally biased region" description="Low complexity" evidence="7">
    <location>
        <begin position="183"/>
        <end position="193"/>
    </location>
</feature>
<feature type="region of interest" description="Disordered" evidence="7">
    <location>
        <begin position="773"/>
        <end position="792"/>
    </location>
</feature>
<keyword evidence="4 8" id="KW-0472">Membrane</keyword>
<sequence length="1115" mass="124678">MRRRWCQQQQQQQQQGPEHHRQHGAASSAYLQRRGNPRYDDDVLILIMPLLTFGSSWLIGYRHTVTSGCVHEISGAAISEQIAAVVRVIVTAIAAAVVVVVVVVVVVIVVVVRIVVPPPAVIIGNDRQQQRVQGEGGRGEREGGGGGYVAGRSGCSMNLGAPHWELASLGRGTTTTTKRVLFSGDSNSTSSSSIRERRHRQADERHEVVQEVQVARQEEETKAEVVDYYERVALPLLLSPSRELLAGIAVVAATTAAAATIAVAAVSVGRANVPEITVAAVAAAAAAAAASRVAPRTAFREHEESSVGEQSACREAGLRFGGSDAGPPAAARLRHGSSTQRVHHESSFLSSTGVRDTEEKEAAAARRSVGFAGERRSTSRRTATNVRAEERRRRGARRRRQDVGDVSVPDYPVAPMRLDPFELTGPPTSKKWRKGKRREQKEEKEQQLWLSSSSSLSSISFVECVRSDRAACHSYTSSRPFPKSIRDRVVDDGSVSAAQHHHEARHYEAGHGPDEKAGTATAFRISRDFASRGEVRARTRDRQEDDHEDEDDNDSDALRARTRILRADRSSPRRRRAPRFARRARRRSRRRRGSGAISEDGPDVATSAVSFVDVHAYTAYNDDRDDDDDKENDGDDDDDNEGQTHCERKRIHGGSEEIRDEYEEDENDDNARVSVSNNPRRPGDEYEHENANENAPREDYIRTEMDASIRGVFKSDQWASQSSSFDGKKDRERVDDYDCGYPTMDEVFDGQARRKGERCSERRRTDNTAWFQKPITRRKGRGEGEKARGTGDKPRIRRSYYRLLLFVLYLLAWPLLCSSSPSGHLASTFAQNPTFAHAKNPAHRGNATPPDPSLFSSSTVIEHQYQHSQQYVQGSDTDHNTDSERHRHHQQQQQQQQKKEEQQEQSDQENSEQRHPYNEYTWEVNMINPWLSACDLAGPAPTDLQGSCGAREIPEYCPNPCENASGIMKTYNMEINRGVEDGGDSGSRHGDKYSTAEKKEEKEQCLLYLEESHKKIICQKNKKTRNTDLLRRLRLRHCCEHAVFNALAPGGPLGVLENVLEGNDECNNVLDKLLQVDALAARLHCEFEEVLQRYDCAQPYSVIHNCTHCKVQRSL</sequence>
<evidence type="ECO:0000256" key="1">
    <source>
        <dbReference type="ARBA" id="ARBA00004141"/>
    </source>
</evidence>
<feature type="compositionally biased region" description="Acidic residues" evidence="7">
    <location>
        <begin position="623"/>
        <end position="641"/>
    </location>
</feature>
<feature type="compositionally biased region" description="Basic and acidic residues" evidence="7">
    <location>
        <begin position="876"/>
        <end position="885"/>
    </location>
</feature>
<dbReference type="RefSeq" id="XP_024872538.1">
    <property type="nucleotide sequence ID" value="XM_025016770.1"/>
</dbReference>
<feature type="compositionally biased region" description="Basic residues" evidence="7">
    <location>
        <begin position="572"/>
        <end position="593"/>
    </location>
</feature>
<evidence type="ECO:0000256" key="7">
    <source>
        <dbReference type="SAM" id="MobiDB-lite"/>
    </source>
</evidence>
<evidence type="ECO:0000256" key="2">
    <source>
        <dbReference type="ARBA" id="ARBA00022692"/>
    </source>
</evidence>
<gene>
    <name evidence="10" type="primary">LOC112455069</name>
</gene>
<evidence type="ECO:0000256" key="5">
    <source>
        <dbReference type="ARBA" id="ARBA00023180"/>
    </source>
</evidence>
<protein>
    <submittedName>
        <fullName evidence="10">Uncharacterized protein LOC112455069</fullName>
    </submittedName>
</protein>
<feature type="compositionally biased region" description="Acidic residues" evidence="7">
    <location>
        <begin position="658"/>
        <end position="668"/>
    </location>
</feature>
<evidence type="ECO:0000256" key="3">
    <source>
        <dbReference type="ARBA" id="ARBA00022989"/>
    </source>
</evidence>
<evidence type="ECO:0000313" key="10">
    <source>
        <dbReference type="RefSeq" id="XP_024872538.1"/>
    </source>
</evidence>
<evidence type="ECO:0000256" key="8">
    <source>
        <dbReference type="SAM" id="Phobius"/>
    </source>
</evidence>
<comment type="subcellular location">
    <subcellularLocation>
        <location evidence="1">Membrane</location>
        <topology evidence="1">Multi-pass membrane protein</topology>
    </subcellularLocation>
</comment>
<feature type="transmembrane region" description="Helical" evidence="8">
    <location>
        <begin position="244"/>
        <end position="264"/>
    </location>
</feature>
<feature type="compositionally biased region" description="Basic and acidic residues" evidence="7">
    <location>
        <begin position="533"/>
        <end position="545"/>
    </location>
</feature>
<feature type="region of interest" description="Disordered" evidence="7">
    <location>
        <begin position="836"/>
        <end position="856"/>
    </location>
</feature>
<dbReference type="PANTHER" id="PTHR15819">
    <property type="entry name" value="TRANSMEMBRANE PROTEIN FAM155"/>
    <property type="match status" value="1"/>
</dbReference>
<feature type="region of interest" description="Disordered" evidence="7">
    <location>
        <begin position="320"/>
        <end position="450"/>
    </location>
</feature>
<feature type="region of interest" description="Disordered" evidence="7">
    <location>
        <begin position="127"/>
        <end position="146"/>
    </location>
</feature>
<dbReference type="InterPro" id="IPR055288">
    <property type="entry name" value="NALCN_aux_factor_1/2"/>
</dbReference>
<evidence type="ECO:0000313" key="9">
    <source>
        <dbReference type="Proteomes" id="UP000504618"/>
    </source>
</evidence>
<accession>A0A6J1PTB0</accession>
<feature type="region of interest" description="Disordered" evidence="7">
    <location>
        <begin position="870"/>
        <end position="916"/>
    </location>
</feature>
<evidence type="ECO:0000256" key="6">
    <source>
        <dbReference type="ARBA" id="ARBA00029445"/>
    </source>
</evidence>
<keyword evidence="3 8" id="KW-1133">Transmembrane helix</keyword>
<keyword evidence="5" id="KW-0325">Glycoprotein</keyword>
<feature type="region of interest" description="Disordered" evidence="7">
    <location>
        <begin position="620"/>
        <end position="700"/>
    </location>
</feature>
<name>A0A6J1PTB0_9HYME</name>
<feature type="transmembrane region" description="Helical" evidence="8">
    <location>
        <begin position="43"/>
        <end position="62"/>
    </location>
</feature>